<evidence type="ECO:0000256" key="1">
    <source>
        <dbReference type="SAM" id="Phobius"/>
    </source>
</evidence>
<name>A0AAV4YES8_CAEEX</name>
<keyword evidence="1" id="KW-1133">Transmembrane helix</keyword>
<dbReference type="AlphaFoldDB" id="A0AAV4YES8"/>
<accession>A0AAV4YES8</accession>
<feature type="transmembrane region" description="Helical" evidence="1">
    <location>
        <begin position="48"/>
        <end position="72"/>
    </location>
</feature>
<organism evidence="2 3">
    <name type="scientific">Caerostris extrusa</name>
    <name type="common">Bark spider</name>
    <name type="synonym">Caerostris bankana</name>
    <dbReference type="NCBI Taxonomy" id="172846"/>
    <lineage>
        <taxon>Eukaryota</taxon>
        <taxon>Metazoa</taxon>
        <taxon>Ecdysozoa</taxon>
        <taxon>Arthropoda</taxon>
        <taxon>Chelicerata</taxon>
        <taxon>Arachnida</taxon>
        <taxon>Araneae</taxon>
        <taxon>Araneomorphae</taxon>
        <taxon>Entelegynae</taxon>
        <taxon>Araneoidea</taxon>
        <taxon>Araneidae</taxon>
        <taxon>Caerostris</taxon>
    </lineage>
</organism>
<evidence type="ECO:0000313" key="2">
    <source>
        <dbReference type="EMBL" id="GIZ04749.1"/>
    </source>
</evidence>
<evidence type="ECO:0000313" key="3">
    <source>
        <dbReference type="Proteomes" id="UP001054945"/>
    </source>
</evidence>
<sequence length="80" mass="8995">MGDVHAMAYEILLRMKQSRKNNGIQEKVECDISLTMAKVFGFLKKSCLLILSMKHFLFVLALPCVLGAEMICSDGKACRR</sequence>
<keyword evidence="1" id="KW-0472">Membrane</keyword>
<keyword evidence="1" id="KW-0812">Transmembrane</keyword>
<keyword evidence="3" id="KW-1185">Reference proteome</keyword>
<comment type="caution">
    <text evidence="2">The sequence shown here is derived from an EMBL/GenBank/DDBJ whole genome shotgun (WGS) entry which is preliminary data.</text>
</comment>
<reference evidence="2 3" key="1">
    <citation type="submission" date="2021-06" db="EMBL/GenBank/DDBJ databases">
        <title>Caerostris extrusa draft genome.</title>
        <authorList>
            <person name="Kono N."/>
            <person name="Arakawa K."/>
        </authorList>
    </citation>
    <scope>NUCLEOTIDE SEQUENCE [LARGE SCALE GENOMIC DNA]</scope>
</reference>
<protein>
    <submittedName>
        <fullName evidence="2">Uncharacterized protein</fullName>
    </submittedName>
</protein>
<dbReference type="EMBL" id="BPLR01019131">
    <property type="protein sequence ID" value="GIZ04749.1"/>
    <property type="molecule type" value="Genomic_DNA"/>
</dbReference>
<dbReference type="Proteomes" id="UP001054945">
    <property type="component" value="Unassembled WGS sequence"/>
</dbReference>
<proteinExistence type="predicted"/>
<gene>
    <name evidence="2" type="ORF">CEXT_769881</name>
</gene>